<accession>A0ABX4CXG3</accession>
<organism evidence="1 2">
    <name type="scientific">Flavobacterium plurextorum</name>
    <dbReference type="NCBI Taxonomy" id="1114867"/>
    <lineage>
        <taxon>Bacteria</taxon>
        <taxon>Pseudomonadati</taxon>
        <taxon>Bacteroidota</taxon>
        <taxon>Flavobacteriia</taxon>
        <taxon>Flavobacteriales</taxon>
        <taxon>Flavobacteriaceae</taxon>
        <taxon>Flavobacterium</taxon>
    </lineage>
</organism>
<keyword evidence="2" id="KW-1185">Reference proteome</keyword>
<dbReference type="Proteomes" id="UP000198381">
    <property type="component" value="Unassembled WGS sequence"/>
</dbReference>
<protein>
    <submittedName>
        <fullName evidence="1">Uncharacterized protein</fullName>
    </submittedName>
</protein>
<evidence type="ECO:0000313" key="2">
    <source>
        <dbReference type="Proteomes" id="UP000198381"/>
    </source>
</evidence>
<sequence length="61" mass="7013">MDATEKIIKVLDDLGKPGVKTAEAMRIAYDTRRSRKTGKNLIHRFTESNYQNLVSFIKKTN</sequence>
<gene>
    <name evidence="1" type="ORF">B0A81_04715</name>
</gene>
<name>A0ABX4CXG3_9FLAO</name>
<dbReference type="EMBL" id="MUHD01000009">
    <property type="protein sequence ID" value="OXB09944.1"/>
    <property type="molecule type" value="Genomic_DNA"/>
</dbReference>
<evidence type="ECO:0000313" key="1">
    <source>
        <dbReference type="EMBL" id="OXB09944.1"/>
    </source>
</evidence>
<reference evidence="1 2" key="1">
    <citation type="submission" date="2016-11" db="EMBL/GenBank/DDBJ databases">
        <title>Whole genomes of Flavobacteriaceae.</title>
        <authorList>
            <person name="Stine C."/>
            <person name="Li C."/>
            <person name="Tadesse D."/>
        </authorList>
    </citation>
    <scope>NUCLEOTIDE SEQUENCE [LARGE SCALE GENOMIC DNA]</scope>
    <source>
        <strain evidence="1 2">CCUG 60112</strain>
    </source>
</reference>
<comment type="caution">
    <text evidence="1">The sequence shown here is derived from an EMBL/GenBank/DDBJ whole genome shotgun (WGS) entry which is preliminary data.</text>
</comment>
<proteinExistence type="predicted"/>